<proteinExistence type="predicted"/>
<gene>
    <name evidence="2" type="ORF">METZ01_LOCUS220556</name>
</gene>
<evidence type="ECO:0000313" key="2">
    <source>
        <dbReference type="EMBL" id="SVB67702.1"/>
    </source>
</evidence>
<name>A0A382FYK9_9ZZZZ</name>
<feature type="non-terminal residue" evidence="2">
    <location>
        <position position="54"/>
    </location>
</feature>
<reference evidence="2" key="1">
    <citation type="submission" date="2018-05" db="EMBL/GenBank/DDBJ databases">
        <authorList>
            <person name="Lanie J.A."/>
            <person name="Ng W.-L."/>
            <person name="Kazmierczak K.M."/>
            <person name="Andrzejewski T.M."/>
            <person name="Davidsen T.M."/>
            <person name="Wayne K.J."/>
            <person name="Tettelin H."/>
            <person name="Glass J.I."/>
            <person name="Rusch D."/>
            <person name="Podicherti R."/>
            <person name="Tsui H.-C.T."/>
            <person name="Winkler M.E."/>
        </authorList>
    </citation>
    <scope>NUCLEOTIDE SEQUENCE</scope>
</reference>
<organism evidence="2">
    <name type="scientific">marine metagenome</name>
    <dbReference type="NCBI Taxonomy" id="408172"/>
    <lineage>
        <taxon>unclassified sequences</taxon>
        <taxon>metagenomes</taxon>
        <taxon>ecological metagenomes</taxon>
    </lineage>
</organism>
<protein>
    <submittedName>
        <fullName evidence="2">Uncharacterized protein</fullName>
    </submittedName>
</protein>
<sequence>MNLPVSANTDKFLAPPPSPSGLHYQDLRTSLSRPQALTIKTSGPHYQDLSLGPA</sequence>
<dbReference type="EMBL" id="UINC01052405">
    <property type="protein sequence ID" value="SVB67702.1"/>
    <property type="molecule type" value="Genomic_DNA"/>
</dbReference>
<feature type="region of interest" description="Disordered" evidence="1">
    <location>
        <begin position="1"/>
        <end position="25"/>
    </location>
</feature>
<evidence type="ECO:0000256" key="1">
    <source>
        <dbReference type="SAM" id="MobiDB-lite"/>
    </source>
</evidence>
<dbReference type="AlphaFoldDB" id="A0A382FYK9"/>
<accession>A0A382FYK9</accession>